<dbReference type="InterPro" id="IPR027417">
    <property type="entry name" value="P-loop_NTPase"/>
</dbReference>
<dbReference type="GO" id="GO:0005524">
    <property type="term" value="F:ATP binding"/>
    <property type="evidence" value="ECO:0007669"/>
    <property type="project" value="InterPro"/>
</dbReference>
<feature type="domain" description="ATPase AAA-type core" evidence="1">
    <location>
        <begin position="255"/>
        <end position="327"/>
    </location>
</feature>
<dbReference type="GO" id="GO:0016887">
    <property type="term" value="F:ATP hydrolysis activity"/>
    <property type="evidence" value="ECO:0007669"/>
    <property type="project" value="InterPro"/>
</dbReference>
<dbReference type="InterPro" id="IPR051396">
    <property type="entry name" value="Bact_Antivir_Def_Nuclease"/>
</dbReference>
<dbReference type="InterPro" id="IPR003959">
    <property type="entry name" value="ATPase_AAA_core"/>
</dbReference>
<dbReference type="PANTHER" id="PTHR43581:SF2">
    <property type="entry name" value="EXCINUCLEASE ATPASE SUBUNIT"/>
    <property type="match status" value="1"/>
</dbReference>
<dbReference type="RefSeq" id="WP_195441365.1">
    <property type="nucleotide sequence ID" value="NZ_JADNJF010000009.1"/>
</dbReference>
<reference evidence="2" key="1">
    <citation type="submission" date="2019-11" db="EMBL/GenBank/DDBJ databases">
        <authorList>
            <person name="Feng L."/>
        </authorList>
    </citation>
    <scope>NUCLEOTIDE SEQUENCE</scope>
    <source>
        <strain evidence="2">RintestinalisLFYP67</strain>
    </source>
</reference>
<accession>A0A6N3D3G4</accession>
<gene>
    <name evidence="2" type="ORF">RILFYP67_01295</name>
</gene>
<dbReference type="Gene3D" id="3.40.50.300">
    <property type="entry name" value="P-loop containing nucleotide triphosphate hydrolases"/>
    <property type="match status" value="1"/>
</dbReference>
<name>A0A6N3D3G4_9FIRM</name>
<organism evidence="2">
    <name type="scientific">Roseburia intestinalis</name>
    <dbReference type="NCBI Taxonomy" id="166486"/>
    <lineage>
        <taxon>Bacteria</taxon>
        <taxon>Bacillati</taxon>
        <taxon>Bacillota</taxon>
        <taxon>Clostridia</taxon>
        <taxon>Lachnospirales</taxon>
        <taxon>Lachnospiraceae</taxon>
        <taxon>Roseburia</taxon>
    </lineage>
</organism>
<proteinExistence type="predicted"/>
<evidence type="ECO:0000313" key="2">
    <source>
        <dbReference type="EMBL" id="VYU20193.1"/>
    </source>
</evidence>
<dbReference type="SUPFAM" id="SSF52540">
    <property type="entry name" value="P-loop containing nucleoside triphosphate hydrolases"/>
    <property type="match status" value="1"/>
</dbReference>
<dbReference type="PANTHER" id="PTHR43581">
    <property type="entry name" value="ATP/GTP PHOSPHATASE"/>
    <property type="match status" value="1"/>
</dbReference>
<dbReference type="EMBL" id="CACRUM010000059">
    <property type="protein sequence ID" value="VYU20193.1"/>
    <property type="molecule type" value="Genomic_DNA"/>
</dbReference>
<dbReference type="AlphaFoldDB" id="A0A6N3D3G4"/>
<sequence length="375" mass="43933">MLNVKLKWIEFENLRTGLKIERVVFNDDITLLVGLSGVGKTQILNAIEYSLKLAVNKNLRLEPYNTTLCFQIGEEVYVWSYRIQQDHAEDIFESKEIKYFFAYEKLQNIKGDILMQRTPDTIQVTGYDKVPTPKKDESLLVQYSEDAFVKPIISEMLKLYPIEIEMDVRGAIAQESFNMFKAKIKESFKENEKQPFEKFSHLPVPLKIYITKEYYPQMYAQIFSAVKELFMEINSIDIVEDPDREIYMVAIDVYGKRLLQHEISNGMLKTIYYIVELITMSKNSLVLIDEFENGLGVNCIDVLAELLLGERRDLQFVITSHHPKIINQISNKKWKIIERDIATVKNFTAEEYGIMHSQHDAYFNLINRWEFEGKI</sequence>
<evidence type="ECO:0000259" key="1">
    <source>
        <dbReference type="Pfam" id="PF13304"/>
    </source>
</evidence>
<dbReference type="Pfam" id="PF13304">
    <property type="entry name" value="AAA_21"/>
    <property type="match status" value="1"/>
</dbReference>
<protein>
    <recommendedName>
        <fullName evidence="1">ATPase AAA-type core domain-containing protein</fullName>
    </recommendedName>
</protein>